<dbReference type="InterPro" id="IPR019734">
    <property type="entry name" value="TPR_rpt"/>
</dbReference>
<dbReference type="InterPro" id="IPR029016">
    <property type="entry name" value="GAF-like_dom_sf"/>
</dbReference>
<feature type="domain" description="Guanylate cyclase" evidence="8">
    <location>
        <begin position="584"/>
        <end position="716"/>
    </location>
</feature>
<reference evidence="9" key="1">
    <citation type="journal article" date="2021" name="Microb. Physiol.">
        <title>Proteogenomic Insights into the Physiology of Marine, Sulfate-Reducing, Filamentous Desulfonema limicola and Desulfonema magnum.</title>
        <authorList>
            <person name="Schnaars V."/>
            <person name="Wohlbrand L."/>
            <person name="Scheve S."/>
            <person name="Hinrichs C."/>
            <person name="Reinhardt R."/>
            <person name="Rabus R."/>
        </authorList>
    </citation>
    <scope>NUCLEOTIDE SEQUENCE</scope>
    <source>
        <strain evidence="9">4be13</strain>
    </source>
</reference>
<dbReference type="PROSITE" id="PS50125">
    <property type="entry name" value="GUANYLATE_CYCLASE_2"/>
    <property type="match status" value="1"/>
</dbReference>
<dbReference type="KEGG" id="dmm:dnm_091840"/>
<evidence type="ECO:0000256" key="2">
    <source>
        <dbReference type="ARBA" id="ARBA00005381"/>
    </source>
</evidence>
<dbReference type="Pfam" id="PF01590">
    <property type="entry name" value="GAF"/>
    <property type="match status" value="2"/>
</dbReference>
<dbReference type="PROSITE" id="PS50005">
    <property type="entry name" value="TPR"/>
    <property type="match status" value="1"/>
</dbReference>
<keyword evidence="4" id="KW-0812">Transmembrane</keyword>
<dbReference type="Gene3D" id="3.30.70.1230">
    <property type="entry name" value="Nucleotide cyclase"/>
    <property type="match status" value="1"/>
</dbReference>
<evidence type="ECO:0000256" key="5">
    <source>
        <dbReference type="ARBA" id="ARBA00022989"/>
    </source>
</evidence>
<protein>
    <submittedName>
        <fullName evidence="9">Adenylyl/guanylyl cyclase domain-containing protein, GAF and PAS domains-containing</fullName>
    </submittedName>
</protein>
<dbReference type="Proteomes" id="UP000663722">
    <property type="component" value="Chromosome"/>
</dbReference>
<evidence type="ECO:0000256" key="3">
    <source>
        <dbReference type="ARBA" id="ARBA00022475"/>
    </source>
</evidence>
<gene>
    <name evidence="9" type="ORF">dnm_091840</name>
</gene>
<dbReference type="GO" id="GO:0035556">
    <property type="term" value="P:intracellular signal transduction"/>
    <property type="evidence" value="ECO:0007669"/>
    <property type="project" value="InterPro"/>
</dbReference>
<keyword evidence="5" id="KW-1133">Transmembrane helix</keyword>
<evidence type="ECO:0000256" key="7">
    <source>
        <dbReference type="PROSITE-ProRule" id="PRU00339"/>
    </source>
</evidence>
<dbReference type="CDD" id="cd07302">
    <property type="entry name" value="CHD"/>
    <property type="match status" value="1"/>
</dbReference>
<keyword evidence="10" id="KW-1185">Reference proteome</keyword>
<evidence type="ECO:0000313" key="9">
    <source>
        <dbReference type="EMBL" id="QTA93087.1"/>
    </source>
</evidence>
<evidence type="ECO:0000256" key="1">
    <source>
        <dbReference type="ARBA" id="ARBA00004196"/>
    </source>
</evidence>
<evidence type="ECO:0000256" key="4">
    <source>
        <dbReference type="ARBA" id="ARBA00022692"/>
    </source>
</evidence>
<dbReference type="SUPFAM" id="SSF55781">
    <property type="entry name" value="GAF domain-like"/>
    <property type="match status" value="2"/>
</dbReference>
<dbReference type="SMART" id="SM00065">
    <property type="entry name" value="GAF"/>
    <property type="match status" value="2"/>
</dbReference>
<evidence type="ECO:0000259" key="8">
    <source>
        <dbReference type="PROSITE" id="PS50125"/>
    </source>
</evidence>
<dbReference type="InterPro" id="IPR001054">
    <property type="entry name" value="A/G_cyclase"/>
</dbReference>
<evidence type="ECO:0000313" key="10">
    <source>
        <dbReference type="Proteomes" id="UP000663722"/>
    </source>
</evidence>
<dbReference type="InterPro" id="IPR003018">
    <property type="entry name" value="GAF"/>
</dbReference>
<dbReference type="SUPFAM" id="SSF55785">
    <property type="entry name" value="PYP-like sensor domain (PAS domain)"/>
    <property type="match status" value="1"/>
</dbReference>
<dbReference type="SMART" id="SM00044">
    <property type="entry name" value="CYCc"/>
    <property type="match status" value="1"/>
</dbReference>
<dbReference type="InterPro" id="IPR035965">
    <property type="entry name" value="PAS-like_dom_sf"/>
</dbReference>
<dbReference type="PANTHER" id="PTHR43081">
    <property type="entry name" value="ADENYLATE CYCLASE, TERMINAL-DIFFERENTIATION SPECIFIC-RELATED"/>
    <property type="match status" value="1"/>
</dbReference>
<name>A0A975GTK9_9BACT</name>
<dbReference type="Pfam" id="PF00211">
    <property type="entry name" value="Guanylate_cyc"/>
    <property type="match status" value="1"/>
</dbReference>
<dbReference type="Gene3D" id="3.30.450.20">
    <property type="entry name" value="PAS domain"/>
    <property type="match status" value="1"/>
</dbReference>
<proteinExistence type="inferred from homology"/>
<dbReference type="Gene3D" id="3.30.450.40">
    <property type="match status" value="2"/>
</dbReference>
<accession>A0A975GTK9</accession>
<dbReference type="GO" id="GO:0006171">
    <property type="term" value="P:cAMP biosynthetic process"/>
    <property type="evidence" value="ECO:0007669"/>
    <property type="project" value="TreeGrafter"/>
</dbReference>
<dbReference type="PANTHER" id="PTHR43081:SF1">
    <property type="entry name" value="ADENYLATE CYCLASE, TERMINAL-DIFFERENTIATION SPECIFIC"/>
    <property type="match status" value="1"/>
</dbReference>
<dbReference type="InterPro" id="IPR029787">
    <property type="entry name" value="Nucleotide_cyclase"/>
</dbReference>
<organism evidence="9 10">
    <name type="scientific">Desulfonema magnum</name>
    <dbReference type="NCBI Taxonomy" id="45655"/>
    <lineage>
        <taxon>Bacteria</taxon>
        <taxon>Pseudomonadati</taxon>
        <taxon>Thermodesulfobacteriota</taxon>
        <taxon>Desulfobacteria</taxon>
        <taxon>Desulfobacterales</taxon>
        <taxon>Desulfococcaceae</taxon>
        <taxon>Desulfonema</taxon>
    </lineage>
</organism>
<sequence>MSGMFFSGNRLTSVNNIIKKRKSNNKNLRNVMQSYNQPKLHPVNQEDPDIVISEEIPDIVISEKEPDILISEEKSDSSATKGKLTLKRAEMLLNISKKMAGFETLDGMLGTLVDIIVSALDADRATVFLHDKEADELYSLVARGNFHHEIRMSMDKGVAGYVFMKGKGAIVNDAYSDKRFDKSVDKKTGYKTESILCDPIKTVKGEIIGVAQVLNKRNGRFTQDDLELLDAVTSQAAVALKTTQIVEHMKSREREMKVLNKVIADITSEIDLGAILQKVMAQATKMLDSDRSTLFLNDEKTNELFSKVAAGTDEEIRLPNHLGIAGTVFTSGETVNIPYAYADLRFNPGFDKKTGYFTKSILCVPVVNKNGKTIGVIQQLNKRRGPFNEEDESRLKAFTAQISIALENAKLFDDVQNMKNFSESMLQSMSNGVITLNEDRRIKTCNAAGLKIMKVASEDEILEHRAEDFFSGANKWILDRVQNVEKTQENEVLMDKELEFGGEKVSANLNVLPLFSIEKKRAMIEDKEVVIEEKKKLGSMIMIEDISSEKRMKSTMSRYMDPDVADQLLAGGDEVLGGKSTEATVLFSDIRSFTTLTEELGAQGTVSLLNEYFTIMVECIQNEGGMLDKFIGDATMAAFGIPMPHDDDEDRGVRAAISMLTEMNNWNEQRIAQGIKPLDMGIGLNTGMIVTGNIGSPKRMDYTMIGDGVNLASRLESACKQYYARILISEFTFQKLKGTYRIREIDRVVVKGKTKPVGIYEVLDYYTEETFPNMGEVMGCFKDGRTRYLEREWDRAVQTFQTALGLNPNDKLSQVYIDRCNHYKEDPPPDDWDGTWVMKSK</sequence>
<dbReference type="GO" id="GO:0030313">
    <property type="term" value="C:cell envelope"/>
    <property type="evidence" value="ECO:0007669"/>
    <property type="project" value="UniProtKB-SubCell"/>
</dbReference>
<dbReference type="InterPro" id="IPR050697">
    <property type="entry name" value="Adenylyl/Guanylyl_Cyclase_3/4"/>
</dbReference>
<keyword evidence="7" id="KW-0802">TPR repeat</keyword>
<comment type="similarity">
    <text evidence="2">Belongs to the adenylyl cyclase class-3 family.</text>
</comment>
<dbReference type="FunFam" id="3.30.70.1230:FF:000016">
    <property type="entry name" value="Adenylate/guanylate cyclase domain-containing protein"/>
    <property type="match status" value="1"/>
</dbReference>
<comment type="subcellular location">
    <subcellularLocation>
        <location evidence="1">Cell envelope</location>
    </subcellularLocation>
</comment>
<keyword evidence="3" id="KW-1003">Cell membrane</keyword>
<keyword evidence="6" id="KW-0472">Membrane</keyword>
<dbReference type="SUPFAM" id="SSF55073">
    <property type="entry name" value="Nucleotide cyclase"/>
    <property type="match status" value="1"/>
</dbReference>
<feature type="repeat" description="TPR" evidence="7">
    <location>
        <begin position="777"/>
        <end position="810"/>
    </location>
</feature>
<dbReference type="AlphaFoldDB" id="A0A975GTK9"/>
<dbReference type="EMBL" id="CP061800">
    <property type="protein sequence ID" value="QTA93087.1"/>
    <property type="molecule type" value="Genomic_DNA"/>
</dbReference>
<dbReference type="GO" id="GO:0004016">
    <property type="term" value="F:adenylate cyclase activity"/>
    <property type="evidence" value="ECO:0007669"/>
    <property type="project" value="UniProtKB-ARBA"/>
</dbReference>
<evidence type="ECO:0000256" key="6">
    <source>
        <dbReference type="ARBA" id="ARBA00023136"/>
    </source>
</evidence>